<dbReference type="RefSeq" id="WP_253671392.1">
    <property type="nucleotide sequence ID" value="NZ_JAMTCP010000028.1"/>
</dbReference>
<dbReference type="PANTHER" id="PTHR34220:SF7">
    <property type="entry name" value="SENSOR HISTIDINE KINASE YPDA"/>
    <property type="match status" value="1"/>
</dbReference>
<dbReference type="InterPro" id="IPR003018">
    <property type="entry name" value="GAF"/>
</dbReference>
<evidence type="ECO:0000259" key="2">
    <source>
        <dbReference type="SMART" id="SM00387"/>
    </source>
</evidence>
<dbReference type="Pfam" id="PF01590">
    <property type="entry name" value="GAF"/>
    <property type="match status" value="1"/>
</dbReference>
<dbReference type="InterPro" id="IPR036890">
    <property type="entry name" value="HATPase_C_sf"/>
</dbReference>
<reference evidence="3 4" key="1">
    <citation type="submission" date="2022-06" db="EMBL/GenBank/DDBJ databases">
        <title>Genomic Encyclopedia of Archaeal and Bacterial Type Strains, Phase II (KMG-II): from individual species to whole genera.</title>
        <authorList>
            <person name="Goeker M."/>
        </authorList>
    </citation>
    <scope>NUCLEOTIDE SEQUENCE [LARGE SCALE GENOMIC DNA]</scope>
    <source>
        <strain evidence="3 4">DSM 40477</strain>
    </source>
</reference>
<dbReference type="InterPro" id="IPR050640">
    <property type="entry name" value="Bact_2-comp_sensor_kinase"/>
</dbReference>
<evidence type="ECO:0000313" key="3">
    <source>
        <dbReference type="EMBL" id="MCP2260542.1"/>
    </source>
</evidence>
<keyword evidence="4" id="KW-1185">Reference proteome</keyword>
<feature type="domain" description="Histidine kinase/HSP90-like ATPase" evidence="2">
    <location>
        <begin position="281"/>
        <end position="391"/>
    </location>
</feature>
<dbReference type="Pfam" id="PF06580">
    <property type="entry name" value="His_kinase"/>
    <property type="match status" value="1"/>
</dbReference>
<dbReference type="InterPro" id="IPR003594">
    <property type="entry name" value="HATPase_dom"/>
</dbReference>
<dbReference type="GO" id="GO:0016301">
    <property type="term" value="F:kinase activity"/>
    <property type="evidence" value="ECO:0007669"/>
    <property type="project" value="UniProtKB-KW"/>
</dbReference>
<accession>A0ABT1HYC9</accession>
<name>A0ABT1HYC9_STRSD</name>
<proteinExistence type="predicted"/>
<protein>
    <submittedName>
        <fullName evidence="3">Two-component system, LytT family, sensor kinase</fullName>
    </submittedName>
</protein>
<dbReference type="Proteomes" id="UP001205311">
    <property type="component" value="Unassembled WGS sequence"/>
</dbReference>
<dbReference type="PANTHER" id="PTHR34220">
    <property type="entry name" value="SENSOR HISTIDINE KINASE YPDA"/>
    <property type="match status" value="1"/>
</dbReference>
<evidence type="ECO:0000256" key="1">
    <source>
        <dbReference type="SAM" id="MobiDB-lite"/>
    </source>
</evidence>
<dbReference type="SUPFAM" id="SSF55874">
    <property type="entry name" value="ATPase domain of HSP90 chaperone/DNA topoisomerase II/histidine kinase"/>
    <property type="match status" value="1"/>
</dbReference>
<sequence length="456" mass="49423">MRELIIQQTTPTLVSTAAVLSLFLMLCRARRVSTSVENATLDALHRVSRAAPALQDGLSVKSAEAAAPHLRELLACVAVALSDAQGQLLAWDGEANHHYADISDAIVAVLTTGRKQKIDHGNLYCEVPRCPMRHAVVVPLQVDGRTAGALTIVASTNGKRLDRAAAEAATYVSIQLSLAELQESRAQLATAELKALRAQISPHFLYNALTTIGSLVRTDPQQARELLLDFADFTRYSFRTAGEYTTLADELHNIERYLTLEQARFGEDRLRIELQISPEVLPVTLPFLTLQPLVENAVRHGLAGKREGGTITVVAADAGAEAVISVEDDGVGMDPERLREELANAHVTGAHVGLGNINQRLLTAFGDDYGLIVETNFGAGTKVIMRVPKFRAGVHAQPPAWQLFEDDGDRDDDLRGHLDDDGDFRAAGFDPEALPVPAQPKLRVVASPQETPVGRR</sequence>
<dbReference type="SMART" id="SM00387">
    <property type="entry name" value="HATPase_c"/>
    <property type="match status" value="1"/>
</dbReference>
<dbReference type="InterPro" id="IPR010559">
    <property type="entry name" value="Sig_transdc_His_kin_internal"/>
</dbReference>
<organism evidence="3 4">
    <name type="scientific">Streptoalloteichus tenebrarius (strain ATCC 17920 / DSM 40477 / JCM 4838 / CBS 697.72 / NBRC 16177 / NCIMB 11028 / NRRL B-12390 / A12253. 1 / ISP 5477)</name>
    <name type="common">Streptomyces tenebrarius</name>
    <dbReference type="NCBI Taxonomy" id="1933"/>
    <lineage>
        <taxon>Bacteria</taxon>
        <taxon>Bacillati</taxon>
        <taxon>Actinomycetota</taxon>
        <taxon>Actinomycetes</taxon>
        <taxon>Pseudonocardiales</taxon>
        <taxon>Pseudonocardiaceae</taxon>
        <taxon>Streptoalloteichus</taxon>
    </lineage>
</organism>
<keyword evidence="3" id="KW-0808">Transferase</keyword>
<dbReference type="Pfam" id="PF02518">
    <property type="entry name" value="HATPase_c"/>
    <property type="match status" value="1"/>
</dbReference>
<gene>
    <name evidence="3" type="ORF">LX15_004260</name>
</gene>
<feature type="region of interest" description="Disordered" evidence="1">
    <location>
        <begin position="404"/>
        <end position="456"/>
    </location>
</feature>
<dbReference type="Gene3D" id="3.30.565.10">
    <property type="entry name" value="Histidine kinase-like ATPase, C-terminal domain"/>
    <property type="match status" value="1"/>
</dbReference>
<evidence type="ECO:0000313" key="4">
    <source>
        <dbReference type="Proteomes" id="UP001205311"/>
    </source>
</evidence>
<dbReference type="EMBL" id="JAMTCP010000028">
    <property type="protein sequence ID" value="MCP2260542.1"/>
    <property type="molecule type" value="Genomic_DNA"/>
</dbReference>
<keyword evidence="3" id="KW-0418">Kinase</keyword>
<comment type="caution">
    <text evidence="3">The sequence shown here is derived from an EMBL/GenBank/DDBJ whole genome shotgun (WGS) entry which is preliminary data.</text>
</comment>